<dbReference type="InterPro" id="IPR001387">
    <property type="entry name" value="Cro/C1-type_HTH"/>
</dbReference>
<dbReference type="AlphaFoldDB" id="A0A265E4B1"/>
<keyword evidence="1" id="KW-0238">DNA-binding</keyword>
<dbReference type="PANTHER" id="PTHR46558:SF4">
    <property type="entry name" value="DNA-BIDING PHAGE PROTEIN"/>
    <property type="match status" value="1"/>
</dbReference>
<organism evidence="4 5">
    <name type="scientific">Salinicoccus roseus</name>
    <dbReference type="NCBI Taxonomy" id="45670"/>
    <lineage>
        <taxon>Bacteria</taxon>
        <taxon>Bacillati</taxon>
        <taxon>Bacillota</taxon>
        <taxon>Bacilli</taxon>
        <taxon>Bacillales</taxon>
        <taxon>Staphylococcaceae</taxon>
        <taxon>Salinicoccus</taxon>
    </lineage>
</organism>
<dbReference type="PROSITE" id="PS50943">
    <property type="entry name" value="HTH_CROC1"/>
    <property type="match status" value="1"/>
</dbReference>
<dbReference type="EMBL" id="NPEZ01000006">
    <property type="protein sequence ID" value="OZT76431.1"/>
    <property type="molecule type" value="Genomic_DNA"/>
</dbReference>
<comment type="caution">
    <text evidence="4">The sequence shown here is derived from an EMBL/GenBank/DDBJ whole genome shotgun (WGS) entry which is preliminary data.</text>
</comment>
<gene>
    <name evidence="4" type="ORF">CFN03_11215</name>
</gene>
<dbReference type="Gene3D" id="1.10.260.40">
    <property type="entry name" value="lambda repressor-like DNA-binding domains"/>
    <property type="match status" value="1"/>
</dbReference>
<keyword evidence="2" id="KW-1133">Transmembrane helix</keyword>
<evidence type="ECO:0000256" key="1">
    <source>
        <dbReference type="ARBA" id="ARBA00023125"/>
    </source>
</evidence>
<reference evidence="4 5" key="1">
    <citation type="submission" date="2017-07" db="EMBL/GenBank/DDBJ databases">
        <title>Shotgun whole genome sequences of three halophilic bacterial isolates.</title>
        <authorList>
            <person name="Pozzo T."/>
            <person name="Higdon S.M."/>
            <person name="Quillaguaman J."/>
        </authorList>
    </citation>
    <scope>NUCLEOTIDE SEQUENCE [LARGE SCALE GENOMIC DNA]</scope>
    <source>
        <strain evidence="4 5">BU-1</strain>
    </source>
</reference>
<evidence type="ECO:0000313" key="4">
    <source>
        <dbReference type="EMBL" id="OZT76431.1"/>
    </source>
</evidence>
<dbReference type="SMART" id="SM00530">
    <property type="entry name" value="HTH_XRE"/>
    <property type="match status" value="1"/>
</dbReference>
<dbReference type="Proteomes" id="UP000216682">
    <property type="component" value="Unassembled WGS sequence"/>
</dbReference>
<evidence type="ECO:0000313" key="5">
    <source>
        <dbReference type="Proteomes" id="UP000216682"/>
    </source>
</evidence>
<name>A0A265E4B1_9STAP</name>
<evidence type="ECO:0000256" key="2">
    <source>
        <dbReference type="SAM" id="Phobius"/>
    </source>
</evidence>
<dbReference type="GO" id="GO:0003677">
    <property type="term" value="F:DNA binding"/>
    <property type="evidence" value="ECO:0007669"/>
    <property type="project" value="UniProtKB-KW"/>
</dbReference>
<evidence type="ECO:0000259" key="3">
    <source>
        <dbReference type="PROSITE" id="PS50943"/>
    </source>
</evidence>
<feature type="transmembrane region" description="Helical" evidence="2">
    <location>
        <begin position="90"/>
        <end position="123"/>
    </location>
</feature>
<keyword evidence="2" id="KW-0812">Transmembrane</keyword>
<feature type="domain" description="HTH cro/C1-type" evidence="3">
    <location>
        <begin position="9"/>
        <end position="63"/>
    </location>
</feature>
<keyword evidence="2" id="KW-0472">Membrane</keyword>
<dbReference type="InterPro" id="IPR010982">
    <property type="entry name" value="Lambda_DNA-bd_dom_sf"/>
</dbReference>
<dbReference type="SUPFAM" id="SSF47413">
    <property type="entry name" value="lambda repressor-like DNA-binding domains"/>
    <property type="match status" value="1"/>
</dbReference>
<proteinExistence type="predicted"/>
<dbReference type="CDD" id="cd00093">
    <property type="entry name" value="HTH_XRE"/>
    <property type="match status" value="1"/>
</dbReference>
<sequence length="145" mass="16716">MDMEFGNKLKKLRMDEGMSQEELSRELSVSRQAVYKWESNRGYPDIDNLIRISDIFNVTIDELIRNDKDMKDKISIDEEQAFESLGDAGFYLGMIMVILAIFLFEGTASTTLLVLGMLTVAFFDDFIKIAEIHFLEWGNEKRKGV</sequence>
<protein>
    <submittedName>
        <fullName evidence="4">Transcriptional regulator</fullName>
    </submittedName>
</protein>
<dbReference type="PANTHER" id="PTHR46558">
    <property type="entry name" value="TRACRIPTIONAL REGULATORY PROTEIN-RELATED-RELATED"/>
    <property type="match status" value="1"/>
</dbReference>
<accession>A0A265E4B1</accession>
<dbReference type="Pfam" id="PF01381">
    <property type="entry name" value="HTH_3"/>
    <property type="match status" value="1"/>
</dbReference>